<keyword evidence="4" id="KW-1185">Reference proteome</keyword>
<evidence type="ECO:0000256" key="1">
    <source>
        <dbReference type="ARBA" id="ARBA00022801"/>
    </source>
</evidence>
<proteinExistence type="inferred from homology"/>
<keyword evidence="1 2" id="KW-0378">Hydrolase</keyword>
<dbReference type="InterPro" id="IPR017754">
    <property type="entry name" value="Agmatine_deiminase"/>
</dbReference>
<comment type="similarity">
    <text evidence="2">Belongs to the agmatine deiminase family.</text>
</comment>
<dbReference type="GO" id="GO:0004668">
    <property type="term" value="F:protein-arginine deiminase activity"/>
    <property type="evidence" value="ECO:0007669"/>
    <property type="project" value="InterPro"/>
</dbReference>
<dbReference type="HAMAP" id="MF_01841">
    <property type="entry name" value="Agmatine_deimin"/>
    <property type="match status" value="1"/>
</dbReference>
<dbReference type="AlphaFoldDB" id="A0A1G9RIQ7"/>
<dbReference type="Gene3D" id="3.75.10.10">
    <property type="entry name" value="L-arginine/glycine Amidinotransferase, Chain A"/>
    <property type="match status" value="1"/>
</dbReference>
<dbReference type="GO" id="GO:0047632">
    <property type="term" value="F:agmatine deiminase activity"/>
    <property type="evidence" value="ECO:0007669"/>
    <property type="project" value="UniProtKB-UniRule"/>
</dbReference>
<dbReference type="GO" id="GO:0009446">
    <property type="term" value="P:putrescine biosynthetic process"/>
    <property type="evidence" value="ECO:0007669"/>
    <property type="project" value="InterPro"/>
</dbReference>
<name>A0A1G9RIQ7_9FIRM</name>
<dbReference type="PANTHER" id="PTHR31377:SF0">
    <property type="entry name" value="AGMATINE DEIMINASE-RELATED"/>
    <property type="match status" value="1"/>
</dbReference>
<reference evidence="3 4" key="1">
    <citation type="submission" date="2016-10" db="EMBL/GenBank/DDBJ databases">
        <authorList>
            <person name="de Groot N.N."/>
        </authorList>
    </citation>
    <scope>NUCLEOTIDE SEQUENCE [LARGE SCALE GENOMIC DNA]</scope>
    <source>
        <strain evidence="3 4">DSM 1736</strain>
    </source>
</reference>
<organism evidence="3 4">
    <name type="scientific">Dendrosporobacter quercicolus</name>
    <dbReference type="NCBI Taxonomy" id="146817"/>
    <lineage>
        <taxon>Bacteria</taxon>
        <taxon>Bacillati</taxon>
        <taxon>Bacillota</taxon>
        <taxon>Negativicutes</taxon>
        <taxon>Selenomonadales</taxon>
        <taxon>Sporomusaceae</taxon>
        <taxon>Dendrosporobacter</taxon>
    </lineage>
</organism>
<dbReference type="NCBIfam" id="TIGR03380">
    <property type="entry name" value="agmatine_aguA"/>
    <property type="match status" value="1"/>
</dbReference>
<gene>
    <name evidence="2" type="primary">aguA</name>
    <name evidence="3" type="ORF">SAMN04488502_1039</name>
</gene>
<dbReference type="Pfam" id="PF04371">
    <property type="entry name" value="PAD_porph"/>
    <property type="match status" value="1"/>
</dbReference>
<feature type="active site" description="Amidino-cysteine intermediate" evidence="2">
    <location>
        <position position="331"/>
    </location>
</feature>
<evidence type="ECO:0000313" key="4">
    <source>
        <dbReference type="Proteomes" id="UP000214880"/>
    </source>
</evidence>
<dbReference type="InterPro" id="IPR007466">
    <property type="entry name" value="Peptidyl-Arg-deiminase_porph"/>
</dbReference>
<sequence length="344" mass="38182">MVPAKMGFRMPAEWEPRERTFMAWPVRTEIWPDGLKEAQEGYARIAREIAAFEEVVMLVQPHLADEAGRMCGAAVEILPMEHDDSWLRDNGPTFLINGQGELAAVNWQFNAWGGKYQPYDQDNAVAGKLLARYGVPVFEAPLVLEGGSIHVDGEGTLMTTEQCLLNKNRNPQLGKREIERLLGQYLAVDVIFWLKQGLAADETDGHVDNVACFVRPGVIAIQACHDPADLNYSASQENLKLLADFTDAQGRRAEVVQIEQPPVRYWRGQRLSMSYLNYYPVNGGIIVPVFGGDAQATDEAAVRTLQRLYPDRKIVPVDGMPIIKGGGNVHCITQQMPAGIPARL</sequence>
<dbReference type="STRING" id="146817.SAMN04488502_1039"/>
<dbReference type="SUPFAM" id="SSF55909">
    <property type="entry name" value="Pentein"/>
    <property type="match status" value="1"/>
</dbReference>
<dbReference type="Proteomes" id="UP000214880">
    <property type="component" value="Unassembled WGS sequence"/>
</dbReference>
<protein>
    <recommendedName>
        <fullName evidence="2">Putative agmatine deiminase</fullName>
        <ecNumber evidence="2">3.5.3.12</ecNumber>
    </recommendedName>
    <alternativeName>
        <fullName evidence="2">Agmatine iminohydrolase</fullName>
    </alternativeName>
</protein>
<dbReference type="PANTHER" id="PTHR31377">
    <property type="entry name" value="AGMATINE DEIMINASE-RELATED"/>
    <property type="match status" value="1"/>
</dbReference>
<dbReference type="RefSeq" id="WP_092071208.1">
    <property type="nucleotide sequence ID" value="NZ_FNHB01000003.1"/>
</dbReference>
<evidence type="ECO:0000256" key="2">
    <source>
        <dbReference type="HAMAP-Rule" id="MF_01841"/>
    </source>
</evidence>
<accession>A0A1G9RIQ7</accession>
<dbReference type="OrthoDB" id="9808013at2"/>
<dbReference type="EC" id="3.5.3.12" evidence="2"/>
<comment type="catalytic activity">
    <reaction evidence="2">
        <text>agmatine + H2O = N-carbamoylputrescine + NH4(+)</text>
        <dbReference type="Rhea" id="RHEA:18037"/>
        <dbReference type="ChEBI" id="CHEBI:15377"/>
        <dbReference type="ChEBI" id="CHEBI:28938"/>
        <dbReference type="ChEBI" id="CHEBI:58145"/>
        <dbReference type="ChEBI" id="CHEBI:58318"/>
        <dbReference type="EC" id="3.5.3.12"/>
    </reaction>
</comment>
<dbReference type="EMBL" id="FNHB01000003">
    <property type="protein sequence ID" value="SDM23202.1"/>
    <property type="molecule type" value="Genomic_DNA"/>
</dbReference>
<evidence type="ECO:0000313" key="3">
    <source>
        <dbReference type="EMBL" id="SDM23202.1"/>
    </source>
</evidence>